<reference evidence="2" key="1">
    <citation type="journal article" date="2023" name="Nat. Plants">
        <title>Single-cell RNA sequencing provides a high-resolution roadmap for understanding the multicellular compartmentation of specialized metabolism.</title>
        <authorList>
            <person name="Sun S."/>
            <person name="Shen X."/>
            <person name="Li Y."/>
            <person name="Li Y."/>
            <person name="Wang S."/>
            <person name="Li R."/>
            <person name="Zhang H."/>
            <person name="Shen G."/>
            <person name="Guo B."/>
            <person name="Wei J."/>
            <person name="Xu J."/>
            <person name="St-Pierre B."/>
            <person name="Chen S."/>
            <person name="Sun C."/>
        </authorList>
    </citation>
    <scope>NUCLEOTIDE SEQUENCE [LARGE SCALE GENOMIC DNA]</scope>
</reference>
<keyword evidence="2" id="KW-1185">Reference proteome</keyword>
<dbReference type="EMBL" id="CM044704">
    <property type="protein sequence ID" value="KAI5666342.1"/>
    <property type="molecule type" value="Genomic_DNA"/>
</dbReference>
<protein>
    <submittedName>
        <fullName evidence="1">Uncharacterized protein</fullName>
    </submittedName>
</protein>
<dbReference type="Proteomes" id="UP001060085">
    <property type="component" value="Linkage Group LG04"/>
</dbReference>
<name>A0ACC0AZ75_CATRO</name>
<proteinExistence type="predicted"/>
<organism evidence="1 2">
    <name type="scientific">Catharanthus roseus</name>
    <name type="common">Madagascar periwinkle</name>
    <name type="synonym">Vinca rosea</name>
    <dbReference type="NCBI Taxonomy" id="4058"/>
    <lineage>
        <taxon>Eukaryota</taxon>
        <taxon>Viridiplantae</taxon>
        <taxon>Streptophyta</taxon>
        <taxon>Embryophyta</taxon>
        <taxon>Tracheophyta</taxon>
        <taxon>Spermatophyta</taxon>
        <taxon>Magnoliopsida</taxon>
        <taxon>eudicotyledons</taxon>
        <taxon>Gunneridae</taxon>
        <taxon>Pentapetalae</taxon>
        <taxon>asterids</taxon>
        <taxon>lamiids</taxon>
        <taxon>Gentianales</taxon>
        <taxon>Apocynaceae</taxon>
        <taxon>Rauvolfioideae</taxon>
        <taxon>Vinceae</taxon>
        <taxon>Catharanthinae</taxon>
        <taxon>Catharanthus</taxon>
    </lineage>
</organism>
<evidence type="ECO:0000313" key="2">
    <source>
        <dbReference type="Proteomes" id="UP001060085"/>
    </source>
</evidence>
<accession>A0ACC0AZ75</accession>
<comment type="caution">
    <text evidence="1">The sequence shown here is derived from an EMBL/GenBank/DDBJ whole genome shotgun (WGS) entry which is preliminary data.</text>
</comment>
<gene>
    <name evidence="1" type="ORF">M9H77_16195</name>
</gene>
<sequence>MDRSLLRTVGLDLPNMVGCILSCGSSKIVGKRVGSTHFPFKISFPLPILCNFPQFISLKSITPHIFLFSSFLSVFTILLTAFYSGDHSPLPTTTTTPIGERRAMDGQLQIIKFTTFNNCSYGWDEAQKIWIPLSKEDRLRERNIVGFGKIKKTTKASIGASSSQPADERKMRATFEQFCLTQDIYGAKLEEIVKYIRPYVDMLAYQSAAIDCQEVMLAQLCNQFLPDQGSNGGGVAQTLVCDKEKTKKKNGYLNISSIIPQKSLELLSQPFNNFRFKDEELGVNIGNKNPLNSSSISCSFNDLKDKEEILYNSPWSFKKTHIIMKDFPPHLSHEEIDFSISQSWVQVYNLPPDKISLGNAKSIGNCLGKFKE</sequence>
<evidence type="ECO:0000313" key="1">
    <source>
        <dbReference type="EMBL" id="KAI5666342.1"/>
    </source>
</evidence>